<keyword evidence="3 9" id="KW-0808">Transferase</keyword>
<dbReference type="InterPro" id="IPR001640">
    <property type="entry name" value="Lgt"/>
</dbReference>
<evidence type="ECO:0000256" key="1">
    <source>
        <dbReference type="ARBA" id="ARBA00007150"/>
    </source>
</evidence>
<evidence type="ECO:0000313" key="10">
    <source>
        <dbReference type="Proteomes" id="UP001236620"/>
    </source>
</evidence>
<feature type="transmembrane region" description="Helical" evidence="8">
    <location>
        <begin position="130"/>
        <end position="149"/>
    </location>
</feature>
<evidence type="ECO:0000256" key="7">
    <source>
        <dbReference type="SAM" id="Coils"/>
    </source>
</evidence>
<organism evidence="9 10">
    <name type="scientific">Mycoplasma yeatsii</name>
    <dbReference type="NCBI Taxonomy" id="51365"/>
    <lineage>
        <taxon>Bacteria</taxon>
        <taxon>Bacillati</taxon>
        <taxon>Mycoplasmatota</taxon>
        <taxon>Mollicutes</taxon>
        <taxon>Mycoplasmataceae</taxon>
        <taxon>Mycoplasma</taxon>
    </lineage>
</organism>
<evidence type="ECO:0000256" key="4">
    <source>
        <dbReference type="ARBA" id="ARBA00022692"/>
    </source>
</evidence>
<accession>A0ABU0ND70</accession>
<reference evidence="9" key="1">
    <citation type="submission" date="2023-07" db="EMBL/GenBank/DDBJ databases">
        <title>Genomic Encyclopedia of Type Strains, Phase IV (KMG-IV): sequencing the most valuable type-strain genomes for metagenomic binning, comparative biology and taxonomic classification.</title>
        <authorList>
            <person name="Goeker M."/>
        </authorList>
    </citation>
    <scope>NUCLEOTIDE SEQUENCE [LARGE SCALE GENOMIC DNA]</scope>
    <source>
        <strain evidence="9">DSM 22019</strain>
    </source>
</reference>
<evidence type="ECO:0000256" key="3">
    <source>
        <dbReference type="ARBA" id="ARBA00022679"/>
    </source>
</evidence>
<dbReference type="Pfam" id="PF01790">
    <property type="entry name" value="LGT"/>
    <property type="match status" value="1"/>
</dbReference>
<dbReference type="PANTHER" id="PTHR30589:SF0">
    <property type="entry name" value="PHOSPHATIDYLGLYCEROL--PROLIPOPROTEIN DIACYLGLYCERYL TRANSFERASE"/>
    <property type="match status" value="1"/>
</dbReference>
<keyword evidence="5 8" id="KW-1133">Transmembrane helix</keyword>
<feature type="transmembrane region" description="Helical" evidence="8">
    <location>
        <begin position="59"/>
        <end position="80"/>
    </location>
</feature>
<evidence type="ECO:0000313" key="9">
    <source>
        <dbReference type="EMBL" id="MDQ0567408.1"/>
    </source>
</evidence>
<dbReference type="RefSeq" id="WP_307443794.1">
    <property type="nucleotide sequence ID" value="NZ_JAUSWP010000001.1"/>
</dbReference>
<feature type="transmembrane region" description="Helical" evidence="8">
    <location>
        <begin position="488"/>
        <end position="512"/>
    </location>
</feature>
<evidence type="ECO:0000256" key="6">
    <source>
        <dbReference type="ARBA" id="ARBA00023136"/>
    </source>
</evidence>
<evidence type="ECO:0000256" key="2">
    <source>
        <dbReference type="ARBA" id="ARBA00022475"/>
    </source>
</evidence>
<dbReference type="Proteomes" id="UP001236620">
    <property type="component" value="Unassembled WGS sequence"/>
</dbReference>
<evidence type="ECO:0000256" key="8">
    <source>
        <dbReference type="SAM" id="Phobius"/>
    </source>
</evidence>
<keyword evidence="6 8" id="KW-0472">Membrane</keyword>
<feature type="transmembrane region" description="Helical" evidence="8">
    <location>
        <begin position="240"/>
        <end position="259"/>
    </location>
</feature>
<comment type="caution">
    <text evidence="9">The sequence shown here is derived from an EMBL/GenBank/DDBJ whole genome shotgun (WGS) entry which is preliminary data.</text>
</comment>
<feature type="coiled-coil region" evidence="7">
    <location>
        <begin position="385"/>
        <end position="419"/>
    </location>
</feature>
<name>A0ABU0ND70_9MOLU</name>
<dbReference type="PANTHER" id="PTHR30589">
    <property type="entry name" value="PROLIPOPROTEIN DIACYLGLYCERYL TRANSFERASE"/>
    <property type="match status" value="1"/>
</dbReference>
<dbReference type="EMBL" id="JAUSWP010000001">
    <property type="protein sequence ID" value="MDQ0567408.1"/>
    <property type="molecule type" value="Genomic_DNA"/>
</dbReference>
<proteinExistence type="inferred from homology"/>
<feature type="transmembrane region" description="Helical" evidence="8">
    <location>
        <begin position="450"/>
        <end position="468"/>
    </location>
</feature>
<evidence type="ECO:0000256" key="5">
    <source>
        <dbReference type="ARBA" id="ARBA00022989"/>
    </source>
</evidence>
<dbReference type="EC" id="2.5.1.145" evidence="9"/>
<feature type="transmembrane region" description="Helical" evidence="8">
    <location>
        <begin position="100"/>
        <end position="118"/>
    </location>
</feature>
<keyword evidence="10" id="KW-1185">Reference proteome</keyword>
<keyword evidence="7" id="KW-0175">Coiled coil</keyword>
<feature type="transmembrane region" description="Helical" evidence="8">
    <location>
        <begin position="27"/>
        <end position="47"/>
    </location>
</feature>
<comment type="similarity">
    <text evidence="1">Belongs to the Lgt family.</text>
</comment>
<dbReference type="GO" id="GO:0008961">
    <property type="term" value="F:phosphatidylglycerol-prolipoprotein diacylglyceryl transferase activity"/>
    <property type="evidence" value="ECO:0007669"/>
    <property type="project" value="UniProtKB-EC"/>
</dbReference>
<gene>
    <name evidence="9" type="ORF">J2Z63_000029</name>
</gene>
<protein>
    <submittedName>
        <fullName evidence="9">Phosphatidylglycerol:prolipoprotein diacylglycerol transferase</fullName>
        <ecNumber evidence="9">2.5.1.145</ecNumber>
    </submittedName>
</protein>
<keyword evidence="4 8" id="KW-0812">Transmembrane</keyword>
<sequence length="527" mass="62536">MPNTYYQWLEQNGDPSKARNLFGVVPAYPIFMFIGIILVIIASVFHLKRKGIPLKEFETSIFIIIPAGILGATIFGKIFLPFYQQPNTWYKIFFFWDPGMSLFGSLLFGTLFGIGFFLKRSKVTKISLWVYADCIIPNILLGQMIGRWGNFYNHEILGSEVSYESLYYLPEFIKNKLFYFPSFATFHNPSDASDLLINHDGWWIVGSDVYDKIKHFISSEYNNQTFDQVLNQKITYNQPLFLFESFLNFILWILITFVIRNIGMWFSKPKPWEIDAKAFPGWFNKQYKSLKESDIKDIQTLVPVKYKKVIINKDDQEIELKLSFYQAWNKAFYWYEPDQNSVNQIEKEIFNYFDSKYNAEQQFKRMKIQYKNKLIKIQKDYDLKLSRLNKNSTQYNELLNLLKQDLAKEKEIFKQKQNNYYKTYSIWNKIFNVNPYSKELEKLHNPHNYLVIRCGVATGCFITGYLIIRIILESFRKPTEYFIQNHSVINFIILSLILLSGIAIILIAQLIAPYKWREIGWLYEKSY</sequence>
<keyword evidence="2" id="KW-1003">Cell membrane</keyword>